<keyword evidence="2 4" id="KW-0489">Methyltransferase</keyword>
<protein>
    <recommendedName>
        <fullName evidence="4">S-adenosyl-L-methionine-dependent methyltransferase</fullName>
        <ecNumber evidence="4">2.1.1.-</ecNumber>
    </recommendedName>
</protein>
<dbReference type="InterPro" id="IPR011610">
    <property type="entry name" value="SAM_mthyl_Trfase_ML2640-like"/>
</dbReference>
<dbReference type="GO" id="GO:0032259">
    <property type="term" value="P:methylation"/>
    <property type="evidence" value="ECO:0007669"/>
    <property type="project" value="UniProtKB-KW"/>
</dbReference>
<dbReference type="AlphaFoldDB" id="A0A926IU39"/>
<name>A0A926IU39_9FIRM</name>
<organism evidence="5 6">
    <name type="scientific">Qingrenia yutianensis</name>
    <dbReference type="NCBI Taxonomy" id="2763676"/>
    <lineage>
        <taxon>Bacteria</taxon>
        <taxon>Bacillati</taxon>
        <taxon>Bacillota</taxon>
        <taxon>Clostridia</taxon>
        <taxon>Eubacteriales</taxon>
        <taxon>Oscillospiraceae</taxon>
        <taxon>Qingrenia</taxon>
    </lineage>
</organism>
<dbReference type="EMBL" id="JACRTE010000005">
    <property type="protein sequence ID" value="MBC8596368.1"/>
    <property type="molecule type" value="Genomic_DNA"/>
</dbReference>
<evidence type="ECO:0000256" key="4">
    <source>
        <dbReference type="RuleBase" id="RU362030"/>
    </source>
</evidence>
<evidence type="ECO:0000313" key="6">
    <source>
        <dbReference type="Proteomes" id="UP000647416"/>
    </source>
</evidence>
<dbReference type="InterPro" id="IPR029063">
    <property type="entry name" value="SAM-dependent_MTases_sf"/>
</dbReference>
<dbReference type="InterPro" id="IPR007213">
    <property type="entry name" value="Ppm1/Ppm2/Tcmp"/>
</dbReference>
<comment type="function">
    <text evidence="4">Exhibits S-adenosyl-L-methionine-dependent methyltransferase activity.</text>
</comment>
<gene>
    <name evidence="5" type="ORF">H8706_05740</name>
</gene>
<evidence type="ECO:0000256" key="1">
    <source>
        <dbReference type="ARBA" id="ARBA00008138"/>
    </source>
</evidence>
<proteinExistence type="inferred from homology"/>
<evidence type="ECO:0000256" key="2">
    <source>
        <dbReference type="ARBA" id="ARBA00022603"/>
    </source>
</evidence>
<sequence>MEDRSGITSLMSAFARAVHAEYEENPVLRDTLARKLLSDDEYKMIENYVLSGMDFFEPDKKGCFSSDTDALRYLVNTHLAPTPLCRSAYCENALKTAVRTGTEQYVILGAGLDTFAFREKEFAEKYKIFELDHPKTQTDKLMRIKRANWEIPQNLTFVNIDFTTGNIAAKLVKNGFNPQKKTFFSWLGVSYYLYRSEIENTLKSLRQIMADGSTIVFDYAGAELFTSKVRRVQNMIAMAKAGGEEMKSSFDFMSAELMMSDLGFLVYEHLTPKDIQSQIIKNGSIKAFEHINYIQAVYKRK</sequence>
<keyword evidence="6" id="KW-1185">Reference proteome</keyword>
<dbReference type="Proteomes" id="UP000647416">
    <property type="component" value="Unassembled WGS sequence"/>
</dbReference>
<dbReference type="NCBIfam" id="TIGR00027">
    <property type="entry name" value="mthyl_TIGR00027"/>
    <property type="match status" value="1"/>
</dbReference>
<keyword evidence="4" id="KW-0949">S-adenosyl-L-methionine</keyword>
<dbReference type="RefSeq" id="WP_262431857.1">
    <property type="nucleotide sequence ID" value="NZ_JACRTE010000005.1"/>
</dbReference>
<evidence type="ECO:0000256" key="3">
    <source>
        <dbReference type="ARBA" id="ARBA00022679"/>
    </source>
</evidence>
<dbReference type="GO" id="GO:0008168">
    <property type="term" value="F:methyltransferase activity"/>
    <property type="evidence" value="ECO:0007669"/>
    <property type="project" value="UniProtKB-UniRule"/>
</dbReference>
<dbReference type="Pfam" id="PF04072">
    <property type="entry name" value="LCM"/>
    <property type="match status" value="1"/>
</dbReference>
<comment type="similarity">
    <text evidence="1 4">Belongs to the UPF0677 family.</text>
</comment>
<reference evidence="5" key="1">
    <citation type="submission" date="2020-08" db="EMBL/GenBank/DDBJ databases">
        <title>Genome public.</title>
        <authorList>
            <person name="Liu C."/>
            <person name="Sun Q."/>
        </authorList>
    </citation>
    <scope>NUCLEOTIDE SEQUENCE</scope>
    <source>
        <strain evidence="5">NSJ-50</strain>
    </source>
</reference>
<dbReference type="PANTHER" id="PTHR43619:SF2">
    <property type="entry name" value="S-ADENOSYL-L-METHIONINE-DEPENDENT METHYLTRANSFERASES SUPERFAMILY PROTEIN"/>
    <property type="match status" value="1"/>
</dbReference>
<keyword evidence="3" id="KW-0808">Transferase</keyword>
<accession>A0A926IU39</accession>
<dbReference type="Gene3D" id="3.40.50.150">
    <property type="entry name" value="Vaccinia Virus protein VP39"/>
    <property type="match status" value="1"/>
</dbReference>
<evidence type="ECO:0000313" key="5">
    <source>
        <dbReference type="EMBL" id="MBC8596368.1"/>
    </source>
</evidence>
<comment type="caution">
    <text evidence="5">The sequence shown here is derived from an EMBL/GenBank/DDBJ whole genome shotgun (WGS) entry which is preliminary data.</text>
</comment>
<dbReference type="PANTHER" id="PTHR43619">
    <property type="entry name" value="S-ADENOSYL-L-METHIONINE-DEPENDENT METHYLTRANSFERASE YKTD-RELATED"/>
    <property type="match status" value="1"/>
</dbReference>
<dbReference type="EC" id="2.1.1.-" evidence="4"/>
<dbReference type="SUPFAM" id="SSF53335">
    <property type="entry name" value="S-adenosyl-L-methionine-dependent methyltransferases"/>
    <property type="match status" value="1"/>
</dbReference>